<sequence>MYKVTLINDKIETMIHHPSFGGIKVIQGEIKKGINQAEGFSFTILPNNPGYRRIRPFKTLVKVYNMQTNQLEFEGRIFIPIEEMDESGVTTLTCKCESELGFLNDSIQRYGEYHNMTIREFLHVMIQHHNRDVAGDAIDKIFSVGQVTVTNSTNNVYRYLGYDNTLDSVFDKLVDRLGGELRVRKENGIRYLDYLTQIGEVKQTEIRLAKNLKSIQKEVDPSNIITRLVPLGQTLESDDENATNVSQDRLTIKSVNGGRDYIEDAKAKALCGVVTKSHVWDDISRANNLLSAGRTFLQENNRVKVQYVITALDLSLIHLDIDGFEVGHFYPVINPVMGIQETLRVVGKTVNIIHPNENSLSFGDVFQTASQYQYEATKAQKNVVQLQSTVSRQNTQIGTLATNMSAAKQELQQLQTAIDEADLQQISQSVSDLHRQLQEIEGQIQGLPSTETIVGMQRDIESHTQSITAIQMKIESMEQTIETNSDNLEIVQTNVQSLEKRVEKLEEGGTRRG</sequence>
<protein>
    <submittedName>
        <fullName evidence="3">Lysin</fullName>
    </submittedName>
</protein>
<feature type="domain" description="Tail spike" evidence="2">
    <location>
        <begin position="115"/>
        <end position="373"/>
    </location>
</feature>
<evidence type="ECO:0000256" key="1">
    <source>
        <dbReference type="SAM" id="Coils"/>
    </source>
</evidence>
<gene>
    <name evidence="3" type="ORF">CN899_21110</name>
</gene>
<dbReference type="Proteomes" id="UP000222944">
    <property type="component" value="Unassembled WGS sequence"/>
</dbReference>
<dbReference type="Pfam" id="PF06605">
    <property type="entry name" value="Prophage_tail"/>
    <property type="match status" value="1"/>
</dbReference>
<organism evidence="3 4">
    <name type="scientific">Bacillus thuringiensis</name>
    <dbReference type="NCBI Taxonomy" id="1428"/>
    <lineage>
        <taxon>Bacteria</taxon>
        <taxon>Bacillati</taxon>
        <taxon>Bacillota</taxon>
        <taxon>Bacilli</taxon>
        <taxon>Bacillales</taxon>
        <taxon>Bacillaceae</taxon>
        <taxon>Bacillus</taxon>
        <taxon>Bacillus cereus group</taxon>
    </lineage>
</organism>
<dbReference type="AlphaFoldDB" id="A0A9X7BWR3"/>
<comment type="caution">
    <text evidence="3">The sequence shown here is derived from an EMBL/GenBank/DDBJ whole genome shotgun (WGS) entry which is preliminary data.</text>
</comment>
<dbReference type="RefSeq" id="WP_098866756.1">
    <property type="nucleotide sequence ID" value="NZ_NUFN01000030.1"/>
</dbReference>
<name>A0A9X7BWR3_BACTU</name>
<feature type="coiled-coil region" evidence="1">
    <location>
        <begin position="397"/>
        <end position="443"/>
    </location>
</feature>
<accession>A0A9X7BWR3</accession>
<feature type="coiled-coil region" evidence="1">
    <location>
        <begin position="481"/>
        <end position="508"/>
    </location>
</feature>
<keyword evidence="1" id="KW-0175">Coiled coil</keyword>
<evidence type="ECO:0000259" key="2">
    <source>
        <dbReference type="Pfam" id="PF06605"/>
    </source>
</evidence>
<dbReference type="InterPro" id="IPR010572">
    <property type="entry name" value="Tail_dom"/>
</dbReference>
<dbReference type="NCBIfam" id="TIGR01665">
    <property type="entry name" value="put_anti_recept"/>
    <property type="match status" value="1"/>
</dbReference>
<reference evidence="3 4" key="1">
    <citation type="submission" date="2017-09" db="EMBL/GenBank/DDBJ databases">
        <title>Large-scale bioinformatics analysis of Bacillus genomes uncovers conserved roles of natural products in bacterial physiology.</title>
        <authorList>
            <consortium name="Agbiome Team Llc"/>
            <person name="Bleich R.M."/>
            <person name="Grubbs K.J."/>
            <person name="Santa Maria K.C."/>
            <person name="Allen S.E."/>
            <person name="Farag S."/>
            <person name="Shank E.A."/>
            <person name="Bowers A."/>
        </authorList>
    </citation>
    <scope>NUCLEOTIDE SEQUENCE [LARGE SCALE GENOMIC DNA]</scope>
    <source>
        <strain evidence="3 4">AFS058004</strain>
    </source>
</reference>
<evidence type="ECO:0000313" key="4">
    <source>
        <dbReference type="Proteomes" id="UP000222944"/>
    </source>
</evidence>
<proteinExistence type="predicted"/>
<dbReference type="EMBL" id="NUFN01000030">
    <property type="protein sequence ID" value="PGH81045.1"/>
    <property type="molecule type" value="Genomic_DNA"/>
</dbReference>
<dbReference type="Gene3D" id="1.10.287.1490">
    <property type="match status" value="1"/>
</dbReference>
<dbReference type="InterPro" id="IPR007119">
    <property type="entry name" value="Phage_tail_spike_N"/>
</dbReference>
<evidence type="ECO:0000313" key="3">
    <source>
        <dbReference type="EMBL" id="PGH81045.1"/>
    </source>
</evidence>